<gene>
    <name evidence="3" type="ORF">JQ615_11875</name>
</gene>
<feature type="domain" description="Saccharopine dehydrogenase NADP binding" evidence="2">
    <location>
        <begin position="8"/>
        <end position="137"/>
    </location>
</feature>
<dbReference type="PANTHER" id="PTHR12286">
    <property type="entry name" value="SACCHAROPINE DEHYDROGENASE-LIKE OXIDOREDUCTASE"/>
    <property type="match status" value="1"/>
</dbReference>
<evidence type="ECO:0000313" key="4">
    <source>
        <dbReference type="Proteomes" id="UP001315278"/>
    </source>
</evidence>
<dbReference type="InterPro" id="IPR005097">
    <property type="entry name" value="Sacchrp_dh_NADP-bd"/>
</dbReference>
<dbReference type="RefSeq" id="WP_212492666.1">
    <property type="nucleotide sequence ID" value="NZ_JAFCJH010000010.1"/>
</dbReference>
<organism evidence="3 4">
    <name type="scientific">Bradyrhizobium jicamae</name>
    <dbReference type="NCBI Taxonomy" id="280332"/>
    <lineage>
        <taxon>Bacteria</taxon>
        <taxon>Pseudomonadati</taxon>
        <taxon>Pseudomonadota</taxon>
        <taxon>Alphaproteobacteria</taxon>
        <taxon>Hyphomicrobiales</taxon>
        <taxon>Nitrobacteraceae</taxon>
        <taxon>Bradyrhizobium</taxon>
    </lineage>
</organism>
<dbReference type="Proteomes" id="UP001315278">
    <property type="component" value="Unassembled WGS sequence"/>
</dbReference>
<protein>
    <submittedName>
        <fullName evidence="3">Saccharopine dehydrogenase NADP-binding domain-containing protein</fullName>
    </submittedName>
</protein>
<dbReference type="EMBL" id="JAFCJH010000010">
    <property type="protein sequence ID" value="MBR0796088.1"/>
    <property type="molecule type" value="Genomic_DNA"/>
</dbReference>
<dbReference type="SUPFAM" id="SSF51735">
    <property type="entry name" value="NAD(P)-binding Rossmann-fold domains"/>
    <property type="match status" value="1"/>
</dbReference>
<evidence type="ECO:0000256" key="1">
    <source>
        <dbReference type="SAM" id="MobiDB-lite"/>
    </source>
</evidence>
<evidence type="ECO:0000259" key="2">
    <source>
        <dbReference type="Pfam" id="PF03435"/>
    </source>
</evidence>
<name>A0ABS5FH41_9BRAD</name>
<dbReference type="PANTHER" id="PTHR12286:SF5">
    <property type="entry name" value="SACCHAROPINE DEHYDROGENASE-LIKE OXIDOREDUCTASE"/>
    <property type="match status" value="1"/>
</dbReference>
<proteinExistence type="predicted"/>
<reference evidence="4" key="1">
    <citation type="journal article" date="2021" name="ISME J.">
        <title>Evolutionary origin and ecological implication of a unique nif island in free-living Bradyrhizobium lineages.</title>
        <authorList>
            <person name="Tao J."/>
        </authorList>
    </citation>
    <scope>NUCLEOTIDE SEQUENCE [LARGE SCALE GENOMIC DNA]</scope>
    <source>
        <strain evidence="4">SZCCT0434</strain>
    </source>
</reference>
<sequence length="392" mass="41940">MSSSKFDIVIYGATGFTGQLVAEYIAAQYKGDKALRWAMAGRSKDKLAAVRDAVGAPADTPLIVADAGNVASLKAMAAQARSVISTVGPYQLYGNELIAACVEAGTDYLDLCGEPVWMRQMIDRHEAAAKANGARIVFSCGFDSVPFELGTFFVQQEARRVFGAMAPRVKGRVRDMRGTLSGGTAASAKATFDAVAKDLSLVAILNNPFALTPGFEGAKQPRGNKPAYEDDLQSWAAPFMMALINTRNVHRSNMLMGFPYGRDFVYDEMVLTGPGERGEAIAKRVMAANAEKTGPGAPKPGEGPSKEERENGLYDLLYVAVAPDGREVRAAIKGDRDPGYGSTSKMISECAICLLRDTPDVAAGFWTPGAAMQDKLIKRLVDNAGLTFEVVR</sequence>
<comment type="caution">
    <text evidence="3">The sequence shown here is derived from an EMBL/GenBank/DDBJ whole genome shotgun (WGS) entry which is preliminary data.</text>
</comment>
<accession>A0ABS5FH41</accession>
<dbReference type="InterPro" id="IPR051276">
    <property type="entry name" value="Saccharopine_DH-like_oxidrdct"/>
</dbReference>
<dbReference type="InterPro" id="IPR036291">
    <property type="entry name" value="NAD(P)-bd_dom_sf"/>
</dbReference>
<feature type="region of interest" description="Disordered" evidence="1">
    <location>
        <begin position="288"/>
        <end position="308"/>
    </location>
</feature>
<dbReference type="Gene3D" id="3.40.50.720">
    <property type="entry name" value="NAD(P)-binding Rossmann-like Domain"/>
    <property type="match status" value="1"/>
</dbReference>
<evidence type="ECO:0000313" key="3">
    <source>
        <dbReference type="EMBL" id="MBR0796088.1"/>
    </source>
</evidence>
<dbReference type="Pfam" id="PF03435">
    <property type="entry name" value="Sacchrp_dh_NADP"/>
    <property type="match status" value="1"/>
</dbReference>
<keyword evidence="4" id="KW-1185">Reference proteome</keyword>